<evidence type="ECO:0000256" key="11">
    <source>
        <dbReference type="ARBA" id="ARBA00023049"/>
    </source>
</evidence>
<keyword evidence="13 14" id="KW-0472">Membrane</keyword>
<dbReference type="EMBL" id="CP036264">
    <property type="protein sequence ID" value="QEF98294.1"/>
    <property type="molecule type" value="Genomic_DNA"/>
</dbReference>
<dbReference type="CDD" id="cd06164">
    <property type="entry name" value="S2P-M50_SpoIVFB_CBS"/>
    <property type="match status" value="1"/>
</dbReference>
<dbReference type="InterPro" id="IPR016483">
    <property type="entry name" value="UCP006404_Pept_M50_CBS"/>
</dbReference>
<dbReference type="PIRSF" id="PIRSF006404">
    <property type="entry name" value="UCP006404_Pept_M50_CBS"/>
    <property type="match status" value="1"/>
</dbReference>
<keyword evidence="9 14" id="KW-0862">Zinc</keyword>
<evidence type="ECO:0000256" key="17">
    <source>
        <dbReference type="SAM" id="MobiDB-lite"/>
    </source>
</evidence>
<protein>
    <recommendedName>
        <fullName evidence="14">Zinc metalloprotease</fullName>
    </recommendedName>
</protein>
<keyword evidence="5 14" id="KW-0812">Transmembrane</keyword>
<evidence type="ECO:0000256" key="2">
    <source>
        <dbReference type="ARBA" id="ARBA00007931"/>
    </source>
</evidence>
<evidence type="ECO:0000256" key="5">
    <source>
        <dbReference type="ARBA" id="ARBA00022692"/>
    </source>
</evidence>
<dbReference type="PANTHER" id="PTHR39188:SF3">
    <property type="entry name" value="STAGE IV SPORULATION PROTEIN FB"/>
    <property type="match status" value="1"/>
</dbReference>
<keyword evidence="4 14" id="KW-0645">Protease</keyword>
<feature type="binding site" evidence="16">
    <location>
        <position position="63"/>
    </location>
    <ligand>
        <name>Zn(2+)</name>
        <dbReference type="ChEBI" id="CHEBI:29105"/>
        <note>catalytic</note>
    </ligand>
</feature>
<name>A0A5B9MFA9_9BACT</name>
<comment type="cofactor">
    <cofactor evidence="14 16">
        <name>Zn(2+)</name>
        <dbReference type="ChEBI" id="CHEBI:29105"/>
    </cofactor>
    <text evidence="14 16">Binds 1 zinc ion per subunit.</text>
</comment>
<gene>
    <name evidence="19" type="primary">rip3_4</name>
    <name evidence="19" type="ORF">Mal15_23450</name>
</gene>
<dbReference type="GO" id="GO:0046872">
    <property type="term" value="F:metal ion binding"/>
    <property type="evidence" value="ECO:0007669"/>
    <property type="project" value="UniProtKB-UniRule"/>
</dbReference>
<dbReference type="RefSeq" id="WP_147867839.1">
    <property type="nucleotide sequence ID" value="NZ_CP036264.1"/>
</dbReference>
<feature type="region of interest" description="Disordered" evidence="17">
    <location>
        <begin position="244"/>
        <end position="267"/>
    </location>
</feature>
<feature type="binding site" evidence="16">
    <location>
        <position position="59"/>
    </location>
    <ligand>
        <name>Zn(2+)</name>
        <dbReference type="ChEBI" id="CHEBI:29105"/>
        <note>catalytic</note>
    </ligand>
</feature>
<evidence type="ECO:0000256" key="16">
    <source>
        <dbReference type="PIRSR" id="PIRSR006404-2"/>
    </source>
</evidence>
<keyword evidence="12" id="KW-0129">CBS domain</keyword>
<evidence type="ECO:0000256" key="3">
    <source>
        <dbReference type="ARBA" id="ARBA00022475"/>
    </source>
</evidence>
<evidence type="ECO:0000256" key="4">
    <source>
        <dbReference type="ARBA" id="ARBA00022670"/>
    </source>
</evidence>
<evidence type="ECO:0000259" key="18">
    <source>
        <dbReference type="Pfam" id="PF02163"/>
    </source>
</evidence>
<feature type="transmembrane region" description="Helical" evidence="14">
    <location>
        <begin position="188"/>
        <end position="214"/>
    </location>
</feature>
<feature type="domain" description="Peptidase M50" evidence="18">
    <location>
        <begin position="128"/>
        <end position="191"/>
    </location>
</feature>
<evidence type="ECO:0000256" key="1">
    <source>
        <dbReference type="ARBA" id="ARBA00004651"/>
    </source>
</evidence>
<sequence length="340" mass="36184">MKGSWHLGQLAGIDVRIHWTFLLLPIWIYYSSLAAGSGAVAATVAVLLVFAIFGCVVLHELGHSLTARRFGIETHDITLLPIGGVASLQRIPRSPWQELAIAVAGPAVNVVIAMVLFALLPILAATALLPVGAIAFLSKLAWVNVALVVFNMLPAFPMDGGRVLRSVLALGLPYRSATRAAAGVGQVIAILFALFGLFSGNLMLVILAGFVFLAGRGEAMMVEREAAWQAQGWRPMGDSSLEGFSADRSTDAPSSQAPSSPDRPSLPVVSAQWDARNVLGWLSNQSVDEFLVSSHGVVVAVVRKCDLLKAVAAGMGSFSLERLLAGRFMPFRNLRTPSMM</sequence>
<evidence type="ECO:0000256" key="10">
    <source>
        <dbReference type="ARBA" id="ARBA00022989"/>
    </source>
</evidence>
<keyword evidence="6 14" id="KW-0479">Metal-binding</keyword>
<feature type="active site" evidence="15">
    <location>
        <position position="60"/>
    </location>
</feature>
<evidence type="ECO:0000256" key="9">
    <source>
        <dbReference type="ARBA" id="ARBA00022833"/>
    </source>
</evidence>
<keyword evidence="10 14" id="KW-1133">Transmembrane helix</keyword>
<feature type="compositionally biased region" description="Low complexity" evidence="17">
    <location>
        <begin position="251"/>
        <end position="265"/>
    </location>
</feature>
<dbReference type="AlphaFoldDB" id="A0A5B9MFA9"/>
<feature type="transmembrane region" description="Helical" evidence="14">
    <location>
        <begin position="99"/>
        <end position="122"/>
    </location>
</feature>
<feature type="transmembrane region" description="Helical" evidence="14">
    <location>
        <begin position="128"/>
        <end position="151"/>
    </location>
</feature>
<accession>A0A5B9MFA9</accession>
<feature type="transmembrane region" description="Helical" evidence="14">
    <location>
        <begin position="36"/>
        <end position="59"/>
    </location>
</feature>
<evidence type="ECO:0000256" key="7">
    <source>
        <dbReference type="ARBA" id="ARBA00022737"/>
    </source>
</evidence>
<dbReference type="Proteomes" id="UP000321353">
    <property type="component" value="Chromosome"/>
</dbReference>
<evidence type="ECO:0000256" key="15">
    <source>
        <dbReference type="PIRSR" id="PIRSR006404-1"/>
    </source>
</evidence>
<organism evidence="19 20">
    <name type="scientific">Stieleria maiorica</name>
    <dbReference type="NCBI Taxonomy" id="2795974"/>
    <lineage>
        <taxon>Bacteria</taxon>
        <taxon>Pseudomonadati</taxon>
        <taxon>Planctomycetota</taxon>
        <taxon>Planctomycetia</taxon>
        <taxon>Pirellulales</taxon>
        <taxon>Pirellulaceae</taxon>
        <taxon>Stieleria</taxon>
    </lineage>
</organism>
<comment type="subcellular location">
    <subcellularLocation>
        <location evidence="1 14">Cell membrane</location>
        <topology evidence="1 14">Multi-pass membrane protein</topology>
    </subcellularLocation>
</comment>
<dbReference type="Pfam" id="PF02163">
    <property type="entry name" value="Peptidase_M50"/>
    <property type="match status" value="2"/>
</dbReference>
<keyword evidence="11 14" id="KW-0482">Metalloprotease</keyword>
<dbReference type="GO" id="GO:0008237">
    <property type="term" value="F:metallopeptidase activity"/>
    <property type="evidence" value="ECO:0007669"/>
    <property type="project" value="UniProtKB-UniRule"/>
</dbReference>
<feature type="binding site" evidence="16">
    <location>
        <position position="159"/>
    </location>
    <ligand>
        <name>Zn(2+)</name>
        <dbReference type="ChEBI" id="CHEBI:29105"/>
        <note>catalytic</note>
    </ligand>
</feature>
<dbReference type="GO" id="GO:0006508">
    <property type="term" value="P:proteolysis"/>
    <property type="evidence" value="ECO:0007669"/>
    <property type="project" value="UniProtKB-KW"/>
</dbReference>
<keyword evidence="8 14" id="KW-0378">Hydrolase</keyword>
<evidence type="ECO:0000256" key="8">
    <source>
        <dbReference type="ARBA" id="ARBA00022801"/>
    </source>
</evidence>
<evidence type="ECO:0000256" key="13">
    <source>
        <dbReference type="ARBA" id="ARBA00023136"/>
    </source>
</evidence>
<dbReference type="KEGG" id="smam:Mal15_23450"/>
<evidence type="ECO:0000313" key="19">
    <source>
        <dbReference type="EMBL" id="QEF98294.1"/>
    </source>
</evidence>
<reference evidence="19 20" key="1">
    <citation type="submission" date="2019-02" db="EMBL/GenBank/DDBJ databases">
        <title>Planctomycetal bacteria perform biofilm scaping via a novel small molecule.</title>
        <authorList>
            <person name="Jeske O."/>
            <person name="Boedeker C."/>
            <person name="Wiegand S."/>
            <person name="Breitling P."/>
            <person name="Kallscheuer N."/>
            <person name="Jogler M."/>
            <person name="Rohde M."/>
            <person name="Petersen J."/>
            <person name="Medema M.H."/>
            <person name="Surup F."/>
            <person name="Jogler C."/>
        </authorList>
    </citation>
    <scope>NUCLEOTIDE SEQUENCE [LARGE SCALE GENOMIC DNA]</scope>
    <source>
        <strain evidence="19 20">Mal15</strain>
    </source>
</reference>
<comment type="similarity">
    <text evidence="2 14">Belongs to the peptidase M50B family.</text>
</comment>
<dbReference type="GO" id="GO:0005886">
    <property type="term" value="C:plasma membrane"/>
    <property type="evidence" value="ECO:0007669"/>
    <property type="project" value="UniProtKB-SubCell"/>
</dbReference>
<evidence type="ECO:0000256" key="12">
    <source>
        <dbReference type="ARBA" id="ARBA00023122"/>
    </source>
</evidence>
<keyword evidence="20" id="KW-1185">Reference proteome</keyword>
<feature type="domain" description="Peptidase M50" evidence="18">
    <location>
        <begin position="49"/>
        <end position="120"/>
    </location>
</feature>
<keyword evidence="7" id="KW-0677">Repeat</keyword>
<dbReference type="PANTHER" id="PTHR39188">
    <property type="entry name" value="MEMBRANE-ASSOCIATED ZINC METALLOPROTEASE M50B"/>
    <property type="match status" value="1"/>
</dbReference>
<proteinExistence type="inferred from homology"/>
<feature type="transmembrane region" description="Helical" evidence="14">
    <location>
        <begin position="7"/>
        <end position="30"/>
    </location>
</feature>
<evidence type="ECO:0000313" key="20">
    <source>
        <dbReference type="Proteomes" id="UP000321353"/>
    </source>
</evidence>
<evidence type="ECO:0000256" key="6">
    <source>
        <dbReference type="ARBA" id="ARBA00022723"/>
    </source>
</evidence>
<evidence type="ECO:0000256" key="14">
    <source>
        <dbReference type="PIRNR" id="PIRNR006404"/>
    </source>
</evidence>
<keyword evidence="3 14" id="KW-1003">Cell membrane</keyword>
<dbReference type="InterPro" id="IPR008915">
    <property type="entry name" value="Peptidase_M50"/>
</dbReference>